<comment type="subcellular location">
    <subcellularLocation>
        <location evidence="1">Cell membrane</location>
    </subcellularLocation>
    <subcellularLocation>
        <location evidence="2">Membrane</location>
        <location evidence="2">Coated pit</location>
        <topology evidence="2">Peripheral membrane protein</topology>
        <orientation evidence="2">Cytoplasmic side</orientation>
    </subcellularLocation>
</comment>
<dbReference type="Gene3D" id="1.20.58.150">
    <property type="entry name" value="ANTH domain"/>
    <property type="match status" value="1"/>
</dbReference>
<dbReference type="PANTHER" id="PTHR22951">
    <property type="entry name" value="CLATHRIN ASSEMBLY PROTEIN"/>
    <property type="match status" value="1"/>
</dbReference>
<dbReference type="GO" id="GO:0005905">
    <property type="term" value="C:clathrin-coated pit"/>
    <property type="evidence" value="ECO:0007669"/>
    <property type="project" value="UniProtKB-KW"/>
</dbReference>
<dbReference type="GO" id="GO:0000149">
    <property type="term" value="F:SNARE binding"/>
    <property type="evidence" value="ECO:0007669"/>
    <property type="project" value="TreeGrafter"/>
</dbReference>
<evidence type="ECO:0000256" key="14">
    <source>
        <dbReference type="ARBA" id="ARBA00081660"/>
    </source>
</evidence>
<dbReference type="AlphaFoldDB" id="A0A8C0X8H6"/>
<dbReference type="CDD" id="cd16985">
    <property type="entry name" value="ANTH_N_AP180"/>
    <property type="match status" value="1"/>
</dbReference>
<keyword evidence="8" id="KW-0653">Protein transport</keyword>
<dbReference type="GO" id="GO:0072583">
    <property type="term" value="P:clathrin-dependent endocytosis"/>
    <property type="evidence" value="ECO:0007669"/>
    <property type="project" value="InterPro"/>
</dbReference>
<evidence type="ECO:0000313" key="18">
    <source>
        <dbReference type="Ensembl" id="ENSCCNP00000024214.1"/>
    </source>
</evidence>
<dbReference type="SMART" id="SM00273">
    <property type="entry name" value="ENTH"/>
    <property type="match status" value="1"/>
</dbReference>
<feature type="region of interest" description="Disordered" evidence="16">
    <location>
        <begin position="801"/>
        <end position="844"/>
    </location>
</feature>
<dbReference type="GO" id="GO:0015031">
    <property type="term" value="P:protein transport"/>
    <property type="evidence" value="ECO:0007669"/>
    <property type="project" value="UniProtKB-KW"/>
</dbReference>
<protein>
    <recommendedName>
        <fullName evidence="13">Clathrin coat assembly protein AP180</fullName>
    </recommendedName>
    <alternativeName>
        <fullName evidence="15">91 kDa synaptosomal-associated protein</fullName>
    </alternativeName>
    <alternativeName>
        <fullName evidence="14">Clathrin coat-associated protein AP180</fullName>
    </alternativeName>
</protein>
<comment type="subunit">
    <text evidence="12">Binds AP2A2. Interacts with AP2B1; clathrin competes with SNAP91.</text>
</comment>
<keyword evidence="10" id="KW-0168">Coated pit</keyword>
<evidence type="ECO:0000256" key="3">
    <source>
        <dbReference type="ARBA" id="ARBA00008011"/>
    </source>
</evidence>
<feature type="compositionally biased region" description="Low complexity" evidence="16">
    <location>
        <begin position="336"/>
        <end position="345"/>
    </location>
</feature>
<dbReference type="InterPro" id="IPR011417">
    <property type="entry name" value="ANTH_dom"/>
</dbReference>
<feature type="domain" description="ENTH" evidence="17">
    <location>
        <begin position="14"/>
        <end position="145"/>
    </location>
</feature>
<dbReference type="GO" id="GO:0008021">
    <property type="term" value="C:synaptic vesicle"/>
    <property type="evidence" value="ECO:0007669"/>
    <property type="project" value="TreeGrafter"/>
</dbReference>
<feature type="region of interest" description="Disordered" evidence="16">
    <location>
        <begin position="336"/>
        <end position="406"/>
    </location>
</feature>
<evidence type="ECO:0000256" key="4">
    <source>
        <dbReference type="ARBA" id="ARBA00022448"/>
    </source>
</evidence>
<keyword evidence="5" id="KW-1003">Cell membrane</keyword>
<organism evidence="18">
    <name type="scientific">Castor canadensis</name>
    <name type="common">American beaver</name>
    <dbReference type="NCBI Taxonomy" id="51338"/>
    <lineage>
        <taxon>Eukaryota</taxon>
        <taxon>Metazoa</taxon>
        <taxon>Chordata</taxon>
        <taxon>Craniata</taxon>
        <taxon>Vertebrata</taxon>
        <taxon>Euteleostomi</taxon>
        <taxon>Mammalia</taxon>
        <taxon>Eutheria</taxon>
        <taxon>Euarchontoglires</taxon>
        <taxon>Glires</taxon>
        <taxon>Rodentia</taxon>
        <taxon>Castorimorpha</taxon>
        <taxon>Castoridae</taxon>
        <taxon>Castor</taxon>
    </lineage>
</organism>
<dbReference type="Gene3D" id="1.25.40.90">
    <property type="match status" value="1"/>
</dbReference>
<evidence type="ECO:0000256" key="10">
    <source>
        <dbReference type="ARBA" id="ARBA00023176"/>
    </source>
</evidence>
<dbReference type="GO" id="GO:0016185">
    <property type="term" value="P:synaptic vesicle budding from presynaptic endocytic zone membrane"/>
    <property type="evidence" value="ECO:0007669"/>
    <property type="project" value="TreeGrafter"/>
</dbReference>
<dbReference type="InterPro" id="IPR045192">
    <property type="entry name" value="AP180-like"/>
</dbReference>
<feature type="compositionally biased region" description="Basic and acidic residues" evidence="16">
    <location>
        <begin position="830"/>
        <end position="844"/>
    </location>
</feature>
<dbReference type="GO" id="GO:0032050">
    <property type="term" value="F:clathrin heavy chain binding"/>
    <property type="evidence" value="ECO:0007669"/>
    <property type="project" value="UniProtKB-ARBA"/>
</dbReference>
<dbReference type="InterPro" id="IPR008942">
    <property type="entry name" value="ENTH_VHS"/>
</dbReference>
<feature type="region of interest" description="Disordered" evidence="16">
    <location>
        <begin position="285"/>
        <end position="324"/>
    </location>
</feature>
<keyword evidence="11" id="KW-0325">Glycoprotein</keyword>
<feature type="compositionally biased region" description="Polar residues" evidence="16">
    <location>
        <begin position="813"/>
        <end position="825"/>
    </location>
</feature>
<evidence type="ECO:0000256" key="1">
    <source>
        <dbReference type="ARBA" id="ARBA00004236"/>
    </source>
</evidence>
<keyword evidence="7" id="KW-0597">Phosphoprotein</keyword>
<evidence type="ECO:0000256" key="2">
    <source>
        <dbReference type="ARBA" id="ARBA00004277"/>
    </source>
</evidence>
<evidence type="ECO:0000256" key="11">
    <source>
        <dbReference type="ARBA" id="ARBA00023180"/>
    </source>
</evidence>
<keyword evidence="4" id="KW-0813">Transport</keyword>
<sequence>MSGQTLTDRIAAAQYSVTGSAVARAVCKATTHEVMGPKKKHLDYLIQATNETNVNIPQMADTLFERATNSSWVVVFKALVTTHHLMVHGNERFIQYLASRNTLFNLSNFLDKSGSHGYDMSTFIRRYSRYLNEKAFSYRQMAFDFARVRKGAEGVMRTMAPEKLLKSMPILQGQIDALLEFDVHPNELTNGVINAAFMLLFKDLIKLFACYNDGVINLLEKFFEMKKGQCKDALEIYKRFLTRMTRVSEFLKVAEQVGIDKGDIPDLTQAPSSLMETLEQHLNTLEGKKPGNKSGAPSPLSKSSPVTTVTSPNSTPAKTIDTSPPVDLFATASAPVPVSASKPSSDLLDLQPDFTSGGAAAAAAPAPPPPAGGATAWGDSLAALSSVPSEAQISDPFAPEPTPPTTTAEIATASAPASTTTTVTAVTAEVDLFGDAFAASPGEAPAASEGATAPAAPTPVAAALDACSGNDPFAPSEGSAEAAPELDLFAMKPPETSVPVVTPTASTAPPVPATAPSPAPTAAAATAVTTAAAAATATTTTSATTATTTAPPALDIFGDLFESAPEVAAAPKLDAAPSIDLFGTDAFSSPPQGASPVPESSLTADLLSVDAFATPPPAATASPAKVESSGVIDLFGGFGGSFMAPSSSPVTPAQNNLLQPNFEAAFGTTPSTSSSSSFDPSVFDGLGDLLMPTMVPSGQPAPVSMVPPSPAMAANKALGSDLDSSLASLVGNLGISGTTSKKGDLQWNAGEKKLTGGANWQPKVTPATWSAGVPPSAPLPPAGTGMPMMPQQPVMFAQPMMRPPFGAAAGPGTQLSPSPTPATQSPKKPPAKDPLADLNIKDFL</sequence>
<dbReference type="GO" id="GO:0098894">
    <property type="term" value="C:extrinsic component of presynaptic endocytic zone membrane"/>
    <property type="evidence" value="ECO:0007669"/>
    <property type="project" value="TreeGrafter"/>
</dbReference>
<reference evidence="18" key="1">
    <citation type="submission" date="2023-09" db="UniProtKB">
        <authorList>
            <consortium name="Ensembl"/>
        </authorList>
    </citation>
    <scope>IDENTIFICATION</scope>
</reference>
<proteinExistence type="inferred from homology"/>
<dbReference type="PANTHER" id="PTHR22951:SF4">
    <property type="entry name" value="CLATHRIN COAT ASSEMBLY PROTEIN AP180"/>
    <property type="match status" value="1"/>
</dbReference>
<comment type="similarity">
    <text evidence="3">Belongs to the PICALM/SNAP91 family.</text>
</comment>
<name>A0A8C0X8H6_CASCN</name>
<dbReference type="SUPFAM" id="SSF48464">
    <property type="entry name" value="ENTH/VHS domain"/>
    <property type="match status" value="1"/>
</dbReference>
<accession>A0A8C0X8H6</accession>
<keyword evidence="6" id="KW-0488">Methylation</keyword>
<dbReference type="PROSITE" id="PS50942">
    <property type="entry name" value="ENTH"/>
    <property type="match status" value="1"/>
</dbReference>
<feature type="compositionally biased region" description="Low complexity" evidence="16">
    <location>
        <begin position="297"/>
        <end position="316"/>
    </location>
</feature>
<evidence type="ECO:0000256" key="5">
    <source>
        <dbReference type="ARBA" id="ARBA00022475"/>
    </source>
</evidence>
<dbReference type="GO" id="GO:0030136">
    <property type="term" value="C:clathrin-coated vesicle"/>
    <property type="evidence" value="ECO:0007669"/>
    <property type="project" value="InterPro"/>
</dbReference>
<keyword evidence="9" id="KW-0472">Membrane</keyword>
<evidence type="ECO:0000256" key="6">
    <source>
        <dbReference type="ARBA" id="ARBA00022481"/>
    </source>
</evidence>
<dbReference type="Ensembl" id="ENSCCNT00000030877.1">
    <property type="protein sequence ID" value="ENSCCNP00000024214.1"/>
    <property type="gene ID" value="ENSCCNG00000023521.1"/>
</dbReference>
<evidence type="ECO:0000256" key="12">
    <source>
        <dbReference type="ARBA" id="ARBA00062465"/>
    </source>
</evidence>
<evidence type="ECO:0000256" key="13">
    <source>
        <dbReference type="ARBA" id="ARBA00070426"/>
    </source>
</evidence>
<dbReference type="InterPro" id="IPR014712">
    <property type="entry name" value="ANTH_dom_sf"/>
</dbReference>
<gene>
    <name evidence="18" type="primary">Snap91</name>
</gene>
<evidence type="ECO:0000256" key="7">
    <source>
        <dbReference type="ARBA" id="ARBA00022553"/>
    </source>
</evidence>
<dbReference type="GO" id="GO:0048268">
    <property type="term" value="P:clathrin coat assembly"/>
    <property type="evidence" value="ECO:0007669"/>
    <property type="project" value="InterPro"/>
</dbReference>
<dbReference type="FunFam" id="1.25.40.90:FF:000001">
    <property type="entry name" value="phosphatidylinositol-binding clathrin assembly protein-like isoform X1"/>
    <property type="match status" value="1"/>
</dbReference>
<dbReference type="SUPFAM" id="SSF89009">
    <property type="entry name" value="GAT-like domain"/>
    <property type="match status" value="1"/>
</dbReference>
<evidence type="ECO:0000256" key="16">
    <source>
        <dbReference type="SAM" id="MobiDB-lite"/>
    </source>
</evidence>
<evidence type="ECO:0000259" key="17">
    <source>
        <dbReference type="PROSITE" id="PS50942"/>
    </source>
</evidence>
<evidence type="ECO:0000256" key="15">
    <source>
        <dbReference type="ARBA" id="ARBA00083065"/>
    </source>
</evidence>
<dbReference type="GO" id="GO:0005545">
    <property type="term" value="F:1-phosphatidylinositol binding"/>
    <property type="evidence" value="ECO:0007669"/>
    <property type="project" value="InterPro"/>
</dbReference>
<dbReference type="FunFam" id="1.20.58.150:FF:000002">
    <property type="entry name" value="clathrin coat assembly protein AP180"/>
    <property type="match status" value="1"/>
</dbReference>
<dbReference type="GO" id="GO:0005546">
    <property type="term" value="F:phosphatidylinositol-4,5-bisphosphate binding"/>
    <property type="evidence" value="ECO:0007669"/>
    <property type="project" value="TreeGrafter"/>
</dbReference>
<dbReference type="Pfam" id="PF07651">
    <property type="entry name" value="ANTH"/>
    <property type="match status" value="1"/>
</dbReference>
<evidence type="ECO:0000256" key="9">
    <source>
        <dbReference type="ARBA" id="ARBA00023136"/>
    </source>
</evidence>
<evidence type="ECO:0000256" key="8">
    <source>
        <dbReference type="ARBA" id="ARBA00022927"/>
    </source>
</evidence>
<dbReference type="InterPro" id="IPR013809">
    <property type="entry name" value="ENTH"/>
</dbReference>